<feature type="compositionally biased region" description="Low complexity" evidence="2">
    <location>
        <begin position="280"/>
        <end position="292"/>
    </location>
</feature>
<dbReference type="PANTHER" id="PTHR16255">
    <property type="entry name" value="REQUIRED FOR MEIOTIC NUCLEAR DIVISION PROTEIN 1 HOMOLOG"/>
    <property type="match status" value="1"/>
</dbReference>
<feature type="compositionally biased region" description="Polar residues" evidence="2">
    <location>
        <begin position="371"/>
        <end position="388"/>
    </location>
</feature>
<feature type="domain" description="DUF155" evidence="3">
    <location>
        <begin position="437"/>
        <end position="608"/>
    </location>
</feature>
<feature type="region of interest" description="Disordered" evidence="2">
    <location>
        <begin position="1"/>
        <end position="111"/>
    </location>
</feature>
<accession>A0A6A6NY20</accession>
<organism evidence="4 5">
    <name type="scientific">Lineolata rhizophorae</name>
    <dbReference type="NCBI Taxonomy" id="578093"/>
    <lineage>
        <taxon>Eukaryota</taxon>
        <taxon>Fungi</taxon>
        <taxon>Dikarya</taxon>
        <taxon>Ascomycota</taxon>
        <taxon>Pezizomycotina</taxon>
        <taxon>Dothideomycetes</taxon>
        <taxon>Dothideomycetes incertae sedis</taxon>
        <taxon>Lineolatales</taxon>
        <taxon>Lineolataceae</taxon>
        <taxon>Lineolata</taxon>
    </lineage>
</organism>
<feature type="compositionally biased region" description="Low complexity" evidence="2">
    <location>
        <begin position="80"/>
        <end position="92"/>
    </location>
</feature>
<evidence type="ECO:0000256" key="1">
    <source>
        <dbReference type="ARBA" id="ARBA00008306"/>
    </source>
</evidence>
<dbReference type="EMBL" id="MU001683">
    <property type="protein sequence ID" value="KAF2456448.1"/>
    <property type="molecule type" value="Genomic_DNA"/>
</dbReference>
<protein>
    <recommendedName>
        <fullName evidence="3">DUF155 domain-containing protein</fullName>
    </recommendedName>
</protein>
<feature type="region of interest" description="Disordered" evidence="2">
    <location>
        <begin position="350"/>
        <end position="420"/>
    </location>
</feature>
<reference evidence="4" key="1">
    <citation type="journal article" date="2020" name="Stud. Mycol.">
        <title>101 Dothideomycetes genomes: a test case for predicting lifestyles and emergence of pathogens.</title>
        <authorList>
            <person name="Haridas S."/>
            <person name="Albert R."/>
            <person name="Binder M."/>
            <person name="Bloem J."/>
            <person name="Labutti K."/>
            <person name="Salamov A."/>
            <person name="Andreopoulos B."/>
            <person name="Baker S."/>
            <person name="Barry K."/>
            <person name="Bills G."/>
            <person name="Bluhm B."/>
            <person name="Cannon C."/>
            <person name="Castanera R."/>
            <person name="Culley D."/>
            <person name="Daum C."/>
            <person name="Ezra D."/>
            <person name="Gonzalez J."/>
            <person name="Henrissat B."/>
            <person name="Kuo A."/>
            <person name="Liang C."/>
            <person name="Lipzen A."/>
            <person name="Lutzoni F."/>
            <person name="Magnuson J."/>
            <person name="Mondo S."/>
            <person name="Nolan M."/>
            <person name="Ohm R."/>
            <person name="Pangilinan J."/>
            <person name="Park H.-J."/>
            <person name="Ramirez L."/>
            <person name="Alfaro M."/>
            <person name="Sun H."/>
            <person name="Tritt A."/>
            <person name="Yoshinaga Y."/>
            <person name="Zwiers L.-H."/>
            <person name="Turgeon B."/>
            <person name="Goodwin S."/>
            <person name="Spatafora J."/>
            <person name="Crous P."/>
            <person name="Grigoriev I."/>
        </authorList>
    </citation>
    <scope>NUCLEOTIDE SEQUENCE</scope>
    <source>
        <strain evidence="4">ATCC 16933</strain>
    </source>
</reference>
<dbReference type="PANTHER" id="PTHR16255:SF15">
    <property type="entry name" value="SPORULATION PROTEIN RMD1"/>
    <property type="match status" value="1"/>
</dbReference>
<keyword evidence="5" id="KW-1185">Reference proteome</keyword>
<evidence type="ECO:0000313" key="5">
    <source>
        <dbReference type="Proteomes" id="UP000799766"/>
    </source>
</evidence>
<feature type="compositionally biased region" description="Polar residues" evidence="2">
    <location>
        <begin position="36"/>
        <end position="51"/>
    </location>
</feature>
<dbReference type="InterPro" id="IPR051624">
    <property type="entry name" value="RMD1/Sad1-interacting"/>
</dbReference>
<comment type="similarity">
    <text evidence="1">Belongs to the RMD1/sif2 family.</text>
</comment>
<evidence type="ECO:0000259" key="3">
    <source>
        <dbReference type="Pfam" id="PF02582"/>
    </source>
</evidence>
<feature type="compositionally biased region" description="Pro residues" evidence="2">
    <location>
        <begin position="389"/>
        <end position="416"/>
    </location>
</feature>
<sequence length="652" mass="70610">MASPAPSAVSESTPLIPPSPSARSRPQPTPRPPRSVTFNPTVTSASPNATASPLRPSAQLPPLVSPRLTRQDTGLPTASGQLAGAGLQQGYQTVPSHPHGPGYGTAAQQHLHPSHAPMLSALNSKLRRRNSSGSALTPSSTMGPAVPSVKIGPQRTTRTAQKLKLLPSPADAEAVGKVVGAPATVSGDEESDGGRDVYTQFTRITDPTARRDAARLGKADRDRLPRVTAYCTAASYQTDELVRYLKGKGKLRGAQPKLFDECVYTPWRYGKPPGARERSGSGSSAGDWGSLSDWEREERRRERVPSPTLAAALSTPFVQAGGATGQERRFSDSAVEVENHNEQRRDDLIDLHASGGGGTGAPSGLVAASPRPTSQAISSPPGLRQSQPLSPPTAPQFQPLPPPATPPMQPLSPPAPAAGIRSSEAANFDVEVHTPEVFLFNYGTVVIWGMTRSQEQKFLKEITKFEVEKLAKDDIQTEDFNFYYTREYQARIYNDFISLRDKKNYMTKLAISHALAQSVKTSLYEDLVDNTIEVTKEIPSQIAMTGKVNLTRRQINMQIGELFILRINIHLQGSVLDAPELMWAEPQLDPVYQAVRSYLEMDQRVGLLTERLDVIADLLAVLKDQLSASHGEYLEWIGKSALLGMLSIATVC</sequence>
<evidence type="ECO:0000256" key="2">
    <source>
        <dbReference type="SAM" id="MobiDB-lite"/>
    </source>
</evidence>
<feature type="compositionally biased region" description="Basic and acidic residues" evidence="2">
    <location>
        <begin position="293"/>
        <end position="304"/>
    </location>
</feature>
<feature type="compositionally biased region" description="Polar residues" evidence="2">
    <location>
        <begin position="131"/>
        <end position="142"/>
    </location>
</feature>
<dbReference type="Pfam" id="PF02582">
    <property type="entry name" value="DUF155"/>
    <property type="match status" value="1"/>
</dbReference>
<name>A0A6A6NY20_9PEZI</name>
<proteinExistence type="inferred from homology"/>
<dbReference type="AlphaFoldDB" id="A0A6A6NY20"/>
<dbReference type="OrthoDB" id="18302at2759"/>
<dbReference type="InterPro" id="IPR003734">
    <property type="entry name" value="DUF155"/>
</dbReference>
<dbReference type="GO" id="GO:0005739">
    <property type="term" value="C:mitochondrion"/>
    <property type="evidence" value="ECO:0007669"/>
    <property type="project" value="UniProtKB-ARBA"/>
</dbReference>
<feature type="region of interest" description="Disordered" evidence="2">
    <location>
        <begin position="270"/>
        <end position="330"/>
    </location>
</feature>
<gene>
    <name evidence="4" type="ORF">BDY21DRAFT_50951</name>
</gene>
<feature type="region of interest" description="Disordered" evidence="2">
    <location>
        <begin position="126"/>
        <end position="157"/>
    </location>
</feature>
<dbReference type="Proteomes" id="UP000799766">
    <property type="component" value="Unassembled WGS sequence"/>
</dbReference>
<evidence type="ECO:0000313" key="4">
    <source>
        <dbReference type="EMBL" id="KAF2456448.1"/>
    </source>
</evidence>